<evidence type="ECO:0000313" key="3">
    <source>
        <dbReference type="EMBL" id="QYY44341.1"/>
    </source>
</evidence>
<proteinExistence type="predicted"/>
<name>A0ABX8YF38_ANETH</name>
<evidence type="ECO:0000259" key="2">
    <source>
        <dbReference type="PROSITE" id="PS51898"/>
    </source>
</evidence>
<dbReference type="PROSITE" id="PS51898">
    <property type="entry name" value="TYR_RECOMBINASE"/>
    <property type="match status" value="1"/>
</dbReference>
<dbReference type="Proteomes" id="UP000826616">
    <property type="component" value="Chromosome"/>
</dbReference>
<dbReference type="Gene3D" id="1.10.443.10">
    <property type="entry name" value="Intergrase catalytic core"/>
    <property type="match status" value="1"/>
</dbReference>
<protein>
    <submittedName>
        <fullName evidence="3">Site-specific integrase</fullName>
    </submittedName>
</protein>
<organism evidence="3 4">
    <name type="scientific">Aneurinibacillus thermoaerophilus</name>
    <dbReference type="NCBI Taxonomy" id="143495"/>
    <lineage>
        <taxon>Bacteria</taxon>
        <taxon>Bacillati</taxon>
        <taxon>Bacillota</taxon>
        <taxon>Bacilli</taxon>
        <taxon>Bacillales</taxon>
        <taxon>Paenibacillaceae</taxon>
        <taxon>Aneurinibacillus group</taxon>
        <taxon>Aneurinibacillus</taxon>
    </lineage>
</organism>
<dbReference type="SUPFAM" id="SSF56349">
    <property type="entry name" value="DNA breaking-rejoining enzymes"/>
    <property type="match status" value="1"/>
</dbReference>
<sequence length="94" mass="11042">MKGNSNFIIYLLAIYTGMRRGEILALRWQNCNFDEKKISIRQTLYRTGASKLQFQEPKTRGSKRVISLSDYAVACLRKHKAEQKVVKMWSFAYF</sequence>
<keyword evidence="4" id="KW-1185">Reference proteome</keyword>
<accession>A0ABX8YF38</accession>
<evidence type="ECO:0000256" key="1">
    <source>
        <dbReference type="ARBA" id="ARBA00023172"/>
    </source>
</evidence>
<dbReference type="Pfam" id="PF00589">
    <property type="entry name" value="Phage_integrase"/>
    <property type="match status" value="1"/>
</dbReference>
<dbReference type="InterPro" id="IPR013762">
    <property type="entry name" value="Integrase-like_cat_sf"/>
</dbReference>
<dbReference type="EMBL" id="CP080764">
    <property type="protein sequence ID" value="QYY44341.1"/>
    <property type="molecule type" value="Genomic_DNA"/>
</dbReference>
<evidence type="ECO:0000313" key="4">
    <source>
        <dbReference type="Proteomes" id="UP000826616"/>
    </source>
</evidence>
<gene>
    <name evidence="3" type="ORF">K3F53_09320</name>
</gene>
<dbReference type="InterPro" id="IPR002104">
    <property type="entry name" value="Integrase_catalytic"/>
</dbReference>
<dbReference type="RefSeq" id="WP_082705980.1">
    <property type="nucleotide sequence ID" value="NZ_CP175539.1"/>
</dbReference>
<feature type="domain" description="Tyr recombinase" evidence="2">
    <location>
        <begin position="1"/>
        <end position="94"/>
    </location>
</feature>
<reference evidence="3 4" key="1">
    <citation type="submission" date="2021-08" db="EMBL/GenBank/DDBJ databases">
        <title>Complete genome sequence of the strain Aneurinibacillus thermoaerophilus CCM 8960.</title>
        <authorList>
            <person name="Musilova J."/>
            <person name="Kourilova X."/>
            <person name="Pernicova I."/>
            <person name="Bezdicek M."/>
            <person name="Lengerova M."/>
            <person name="Obruca S."/>
            <person name="Sedlar K."/>
        </authorList>
    </citation>
    <scope>NUCLEOTIDE SEQUENCE [LARGE SCALE GENOMIC DNA]</scope>
    <source>
        <strain evidence="3 4">CCM 8960</strain>
    </source>
</reference>
<dbReference type="CDD" id="cd01189">
    <property type="entry name" value="INT_ICEBs1_C_like"/>
    <property type="match status" value="1"/>
</dbReference>
<keyword evidence="1" id="KW-0233">DNA recombination</keyword>
<dbReference type="InterPro" id="IPR011010">
    <property type="entry name" value="DNA_brk_join_enz"/>
</dbReference>